<keyword evidence="3" id="KW-1185">Reference proteome</keyword>
<evidence type="ECO:0000313" key="3">
    <source>
        <dbReference type="Proteomes" id="UP000602087"/>
    </source>
</evidence>
<evidence type="ECO:0000256" key="1">
    <source>
        <dbReference type="SAM" id="SignalP"/>
    </source>
</evidence>
<name>A0A934IAB1_9MICO</name>
<dbReference type="AlphaFoldDB" id="A0A934IAB1"/>
<proteinExistence type="predicted"/>
<sequence>MLKKILVVLTAALALVVAPLATSSATAVDYPASVYTSTSLQVQPAWPGFAPVANVRVAADVGTPTGMVTVSVFNRDGIAVSTRTVFLNNAGDDSGWPGSASVSVQLPSDFEAGRYTVRALYQATEGSEFLNSQSALSGLGIAGPASAWDRAPLPQRDALGAGVSR</sequence>
<gene>
    <name evidence="2" type="ORF">JAV76_07220</name>
</gene>
<organism evidence="2 3">
    <name type="scientific">Sanguibacter suaedae</name>
    <dbReference type="NCBI Taxonomy" id="2795737"/>
    <lineage>
        <taxon>Bacteria</taxon>
        <taxon>Bacillati</taxon>
        <taxon>Actinomycetota</taxon>
        <taxon>Actinomycetes</taxon>
        <taxon>Micrococcales</taxon>
        <taxon>Sanguibacteraceae</taxon>
        <taxon>Sanguibacter</taxon>
    </lineage>
</organism>
<dbReference type="RefSeq" id="WP_198733343.1">
    <property type="nucleotide sequence ID" value="NZ_JAEINH010000004.1"/>
</dbReference>
<protein>
    <submittedName>
        <fullName evidence="2">Uncharacterized protein</fullName>
    </submittedName>
</protein>
<evidence type="ECO:0000313" key="2">
    <source>
        <dbReference type="EMBL" id="MBI9114802.1"/>
    </source>
</evidence>
<keyword evidence="1" id="KW-0732">Signal</keyword>
<dbReference type="EMBL" id="JAEINH010000004">
    <property type="protein sequence ID" value="MBI9114802.1"/>
    <property type="molecule type" value="Genomic_DNA"/>
</dbReference>
<feature type="chain" id="PRO_5037473160" evidence="1">
    <location>
        <begin position="28"/>
        <end position="165"/>
    </location>
</feature>
<reference evidence="2" key="1">
    <citation type="submission" date="2020-12" db="EMBL/GenBank/DDBJ databases">
        <title>Sanguibacter suaedae sp. nov., isolated from Suaeda aralocaspica.</title>
        <authorList>
            <person name="Ma Q."/>
        </authorList>
    </citation>
    <scope>NUCLEOTIDE SEQUENCE</scope>
    <source>
        <strain evidence="2">YZGR15</strain>
    </source>
</reference>
<dbReference type="Proteomes" id="UP000602087">
    <property type="component" value="Unassembled WGS sequence"/>
</dbReference>
<accession>A0A934IAB1</accession>
<feature type="signal peptide" evidence="1">
    <location>
        <begin position="1"/>
        <end position="27"/>
    </location>
</feature>
<comment type="caution">
    <text evidence="2">The sequence shown here is derived from an EMBL/GenBank/DDBJ whole genome shotgun (WGS) entry which is preliminary data.</text>
</comment>